<organism evidence="1 2">
    <name type="scientific">Musa balbisiana</name>
    <name type="common">Banana</name>
    <dbReference type="NCBI Taxonomy" id="52838"/>
    <lineage>
        <taxon>Eukaryota</taxon>
        <taxon>Viridiplantae</taxon>
        <taxon>Streptophyta</taxon>
        <taxon>Embryophyta</taxon>
        <taxon>Tracheophyta</taxon>
        <taxon>Spermatophyta</taxon>
        <taxon>Magnoliopsida</taxon>
        <taxon>Liliopsida</taxon>
        <taxon>Zingiberales</taxon>
        <taxon>Musaceae</taxon>
        <taxon>Musa</taxon>
    </lineage>
</organism>
<protein>
    <submittedName>
        <fullName evidence="1">Uncharacterized protein</fullName>
    </submittedName>
</protein>
<name>A0A4S8JLJ6_MUSBA</name>
<accession>A0A4S8JLJ6</accession>
<dbReference type="Proteomes" id="UP000317650">
    <property type="component" value="Chromosome 1"/>
</dbReference>
<keyword evidence="2" id="KW-1185">Reference proteome</keyword>
<sequence length="92" mass="10864">MKNEARIVEFSEPGWEEADEFDKAEKNTAEEIIIERERQREEFPLSYKPKTGILVLHGHTKLCAREKLEEGRDMNEYTCVLPFPDVPRLRET</sequence>
<proteinExistence type="predicted"/>
<gene>
    <name evidence="1" type="ORF">C4D60_Mb01t10660</name>
</gene>
<evidence type="ECO:0000313" key="2">
    <source>
        <dbReference type="Proteomes" id="UP000317650"/>
    </source>
</evidence>
<evidence type="ECO:0000313" key="1">
    <source>
        <dbReference type="EMBL" id="THU62961.1"/>
    </source>
</evidence>
<dbReference type="EMBL" id="PYDT01000004">
    <property type="protein sequence ID" value="THU62961.1"/>
    <property type="molecule type" value="Genomic_DNA"/>
</dbReference>
<reference evidence="1 2" key="1">
    <citation type="journal article" date="2019" name="Nat. Plants">
        <title>Genome sequencing of Musa balbisiana reveals subgenome evolution and function divergence in polyploid bananas.</title>
        <authorList>
            <person name="Yao X."/>
        </authorList>
    </citation>
    <scope>NUCLEOTIDE SEQUENCE [LARGE SCALE GENOMIC DNA]</scope>
    <source>
        <strain evidence="2">cv. DH-PKW</strain>
        <tissue evidence="1">Leaves</tissue>
    </source>
</reference>
<dbReference type="AlphaFoldDB" id="A0A4S8JLJ6"/>
<comment type="caution">
    <text evidence="1">The sequence shown here is derived from an EMBL/GenBank/DDBJ whole genome shotgun (WGS) entry which is preliminary data.</text>
</comment>